<gene>
    <name evidence="2" type="ORF">Rhe02_86310</name>
</gene>
<dbReference type="AlphaFoldDB" id="A0A8J3QIV2"/>
<dbReference type="Gene3D" id="1.20.120.450">
    <property type="entry name" value="dinb family like domain"/>
    <property type="match status" value="1"/>
</dbReference>
<accession>A0A8J3QIV2</accession>
<evidence type="ECO:0000259" key="1">
    <source>
        <dbReference type="Pfam" id="PF12867"/>
    </source>
</evidence>
<reference evidence="2" key="1">
    <citation type="submission" date="2021-01" db="EMBL/GenBank/DDBJ databases">
        <title>Whole genome shotgun sequence of Rhizocola hellebori NBRC 109834.</title>
        <authorList>
            <person name="Komaki H."/>
            <person name="Tamura T."/>
        </authorList>
    </citation>
    <scope>NUCLEOTIDE SEQUENCE</scope>
    <source>
        <strain evidence="2">NBRC 109834</strain>
    </source>
</reference>
<evidence type="ECO:0000313" key="2">
    <source>
        <dbReference type="EMBL" id="GIH10564.1"/>
    </source>
</evidence>
<name>A0A8J3QIV2_9ACTN</name>
<dbReference type="SUPFAM" id="SSF109854">
    <property type="entry name" value="DinB/YfiT-like putative metalloenzymes"/>
    <property type="match status" value="1"/>
</dbReference>
<keyword evidence="3" id="KW-1185">Reference proteome</keyword>
<protein>
    <recommendedName>
        <fullName evidence="1">DinB-like domain-containing protein</fullName>
    </recommendedName>
</protein>
<dbReference type="InterPro" id="IPR034660">
    <property type="entry name" value="DinB/YfiT-like"/>
</dbReference>
<feature type="domain" description="DinB-like" evidence="1">
    <location>
        <begin position="91"/>
        <end position="203"/>
    </location>
</feature>
<dbReference type="Pfam" id="PF12867">
    <property type="entry name" value="DinB_2"/>
    <property type="match status" value="1"/>
</dbReference>
<comment type="caution">
    <text evidence="2">The sequence shown here is derived from an EMBL/GenBank/DDBJ whole genome shotgun (WGS) entry which is preliminary data.</text>
</comment>
<dbReference type="EMBL" id="BONY01000099">
    <property type="protein sequence ID" value="GIH10564.1"/>
    <property type="molecule type" value="Genomic_DNA"/>
</dbReference>
<sequence length="229" mass="26054">MRSVRTVSVYVEDDVGLAFDHGTAAWVFDLDLWGVCGQGPDEPSALADLRRRVPNDVDLAVAERIEGDEQAFLRDHQPSTAQERQITMAILAETRPQTLHLVGSNSDRLLDWDDASRVLPSFARWRTLRQIAWHIADTESRYYLPMVGLGYRERAANLLTELRDSFAHVRKTLASMPKDMLREVDGQTWTSAKVLRRLAWHERGELAVMRSLHDRGTRTLSRTDGTLCT</sequence>
<proteinExistence type="predicted"/>
<organism evidence="2 3">
    <name type="scientific">Rhizocola hellebori</name>
    <dbReference type="NCBI Taxonomy" id="1392758"/>
    <lineage>
        <taxon>Bacteria</taxon>
        <taxon>Bacillati</taxon>
        <taxon>Actinomycetota</taxon>
        <taxon>Actinomycetes</taxon>
        <taxon>Micromonosporales</taxon>
        <taxon>Micromonosporaceae</taxon>
        <taxon>Rhizocola</taxon>
    </lineage>
</organism>
<dbReference type="Proteomes" id="UP000612899">
    <property type="component" value="Unassembled WGS sequence"/>
</dbReference>
<dbReference type="InterPro" id="IPR024775">
    <property type="entry name" value="DinB-like"/>
</dbReference>
<evidence type="ECO:0000313" key="3">
    <source>
        <dbReference type="Proteomes" id="UP000612899"/>
    </source>
</evidence>